<evidence type="ECO:0000313" key="6">
    <source>
        <dbReference type="EMBL" id="CQR27041.1"/>
    </source>
</evidence>
<dbReference type="Proteomes" id="UP000078599">
    <property type="component" value="Unassembled WGS sequence"/>
</dbReference>
<keyword evidence="2" id="KW-0408">Iron</keyword>
<dbReference type="InterPro" id="IPR024775">
    <property type="entry name" value="DinB-like"/>
</dbReference>
<accession>A0ABP1Z0P8</accession>
<evidence type="ECO:0000259" key="4">
    <source>
        <dbReference type="Pfam" id="PF03781"/>
    </source>
</evidence>
<feature type="domain" description="Sulfatase-modifying factor enzyme-like" evidence="4">
    <location>
        <begin position="204"/>
        <end position="448"/>
    </location>
</feature>
<evidence type="ECO:0000259" key="5">
    <source>
        <dbReference type="Pfam" id="PF12867"/>
    </source>
</evidence>
<dbReference type="InterPro" id="IPR017806">
    <property type="entry name" value="EgtB"/>
</dbReference>
<evidence type="ECO:0000313" key="7">
    <source>
        <dbReference type="Proteomes" id="UP000078599"/>
    </source>
</evidence>
<dbReference type="SUPFAM" id="SSF109854">
    <property type="entry name" value="DinB/YfiT-like putative metalloenzymes"/>
    <property type="match status" value="1"/>
</dbReference>
<keyword evidence="1" id="KW-0560">Oxidoreductase</keyword>
<dbReference type="PANTHER" id="PTHR23150:SF36">
    <property type="entry name" value="HERCYNINE OXYGENASE"/>
    <property type="match status" value="1"/>
</dbReference>
<organism evidence="6 7">
    <name type="scientific">Thiomonas arsenitoxydans (strain DSM 22701 / CIP 110005 / 3As)</name>
    <dbReference type="NCBI Taxonomy" id="426114"/>
    <lineage>
        <taxon>Bacteria</taxon>
        <taxon>Pseudomonadati</taxon>
        <taxon>Pseudomonadota</taxon>
        <taxon>Betaproteobacteria</taxon>
        <taxon>Burkholderiales</taxon>
        <taxon>Thiomonas</taxon>
    </lineage>
</organism>
<evidence type="ECO:0008006" key="8">
    <source>
        <dbReference type="Google" id="ProtNLM"/>
    </source>
</evidence>
<dbReference type="EMBL" id="CTRI01000002">
    <property type="protein sequence ID" value="CQR27041.1"/>
    <property type="molecule type" value="Genomic_DNA"/>
</dbReference>
<dbReference type="InterPro" id="IPR051043">
    <property type="entry name" value="Sulfatase_Mod_Factor_Kinase"/>
</dbReference>
<evidence type="ECO:0000256" key="2">
    <source>
        <dbReference type="ARBA" id="ARBA00023004"/>
    </source>
</evidence>
<dbReference type="InterPro" id="IPR016187">
    <property type="entry name" value="CTDL_fold"/>
</dbReference>
<dbReference type="InterPro" id="IPR042095">
    <property type="entry name" value="SUMF_sf"/>
</dbReference>
<dbReference type="Gene3D" id="3.90.1580.10">
    <property type="entry name" value="paralog of FGE (formylglycine-generating enzyme)"/>
    <property type="match status" value="1"/>
</dbReference>
<evidence type="ECO:0000256" key="1">
    <source>
        <dbReference type="ARBA" id="ARBA00023002"/>
    </source>
</evidence>
<dbReference type="Pfam" id="PF03781">
    <property type="entry name" value="FGE-sulfatase"/>
    <property type="match status" value="1"/>
</dbReference>
<dbReference type="Pfam" id="PF12867">
    <property type="entry name" value="DinB_2"/>
    <property type="match status" value="1"/>
</dbReference>
<sequence>MSFTLEGVAMPTLDLALPLHAHDHSHEHPHDHLLQAVLHTRARSVALVQGLSDADCTVQSMPDASPAKWHLAHTTWFFEEFILAPHLPGYRVFDPAFRYLFNSYYETVGPRHPRPQRGLLTRPPLEQILAFRAHVDAALQRLTREAAPASLLELGLHHEQQHQELLLTDLLHLFAQNPLHPAYCAMPGAAPGPMPAAQNPEPVRWVSFSGGLTDIGHADERFAFDNESPRHRVWLDDYALAQRPVCNADWLDFIADDGYATPALWLADGWRWVQEQNIRAPAYWQTHGDGFHTQTMSLHGLQPLLPQAPVTHISFYEADAYARWAGARLPTEFEWEAASRRQPLSSATPAQFADHPWRLPLPADDAATDGLQTFWGGVWEWTASAYLPYPGFHPAPGAVGEYNGKFMSGQMVLRGGSCATPPGHIRPTYRNFFYPHQRWQFTGLRLARA</sequence>
<dbReference type="NCBIfam" id="TIGR03440">
    <property type="entry name" value="egtB_TIGR03440"/>
    <property type="match status" value="1"/>
</dbReference>
<gene>
    <name evidence="6" type="ORF">THICB1_100425</name>
</gene>
<evidence type="ECO:0000256" key="3">
    <source>
        <dbReference type="ARBA" id="ARBA00037882"/>
    </source>
</evidence>
<reference evidence="6 7" key="1">
    <citation type="submission" date="2015-03" db="EMBL/GenBank/DDBJ databases">
        <authorList>
            <person name="Regsiter A."/>
            <person name="william w."/>
        </authorList>
    </citation>
    <scope>NUCLEOTIDE SEQUENCE [LARGE SCALE GENOMIC DNA]</scope>
    <source>
        <strain evidence="6 7">CB1</strain>
    </source>
</reference>
<dbReference type="PANTHER" id="PTHR23150">
    <property type="entry name" value="SULFATASE MODIFYING FACTOR 1, 2"/>
    <property type="match status" value="1"/>
</dbReference>
<dbReference type="SUPFAM" id="SSF56436">
    <property type="entry name" value="C-type lectin-like"/>
    <property type="match status" value="1"/>
</dbReference>
<name>A0ABP1Z0P8_THIA3</name>
<dbReference type="InterPro" id="IPR005532">
    <property type="entry name" value="SUMF_dom"/>
</dbReference>
<protein>
    <recommendedName>
        <fullName evidence="8">Ergothioneine biosynthesis protein EgtB</fullName>
    </recommendedName>
</protein>
<proteinExistence type="predicted"/>
<comment type="pathway">
    <text evidence="3">Amino-acid biosynthesis; ergothioneine biosynthesis.</text>
</comment>
<feature type="domain" description="DinB-like" evidence="5">
    <location>
        <begin position="39"/>
        <end position="175"/>
    </location>
</feature>
<keyword evidence="7" id="KW-1185">Reference proteome</keyword>
<comment type="caution">
    <text evidence="6">The sequence shown here is derived from an EMBL/GenBank/DDBJ whole genome shotgun (WGS) entry which is preliminary data.</text>
</comment>
<dbReference type="InterPro" id="IPR034660">
    <property type="entry name" value="DinB/YfiT-like"/>
</dbReference>